<dbReference type="InterPro" id="IPR029052">
    <property type="entry name" value="Metallo-depent_PP-like"/>
</dbReference>
<dbReference type="EMBL" id="HBJA01152093">
    <property type="protein sequence ID" value="CAE0842724.1"/>
    <property type="molecule type" value="Transcribed_RNA"/>
</dbReference>
<dbReference type="SUPFAM" id="SSF56300">
    <property type="entry name" value="Metallo-dependent phosphatases"/>
    <property type="match status" value="1"/>
</dbReference>
<evidence type="ECO:0000256" key="5">
    <source>
        <dbReference type="ARBA" id="ARBA00023180"/>
    </source>
</evidence>
<keyword evidence="5" id="KW-0325">Glycoprotein</keyword>
<evidence type="ECO:0000256" key="2">
    <source>
        <dbReference type="ARBA" id="ARBA00011738"/>
    </source>
</evidence>
<evidence type="ECO:0000259" key="7">
    <source>
        <dbReference type="Pfam" id="PF00149"/>
    </source>
</evidence>
<evidence type="ECO:0000256" key="6">
    <source>
        <dbReference type="RuleBase" id="RU361203"/>
    </source>
</evidence>
<reference evidence="10" key="1">
    <citation type="submission" date="2021-01" db="EMBL/GenBank/DDBJ databases">
        <authorList>
            <person name="Corre E."/>
            <person name="Pelletier E."/>
            <person name="Niang G."/>
            <person name="Scheremetjew M."/>
            <person name="Finn R."/>
            <person name="Kale V."/>
            <person name="Holt S."/>
            <person name="Cochrane G."/>
            <person name="Meng A."/>
            <person name="Brown T."/>
            <person name="Cohen L."/>
        </authorList>
    </citation>
    <scope>NUCLEOTIDE SEQUENCE</scope>
    <source>
        <strain evidence="10">CCMP1594</strain>
    </source>
</reference>
<evidence type="ECO:0000256" key="4">
    <source>
        <dbReference type="ARBA" id="ARBA00022729"/>
    </source>
</evidence>
<dbReference type="InterPro" id="IPR025733">
    <property type="entry name" value="PAPs_C"/>
</dbReference>
<protein>
    <recommendedName>
        <fullName evidence="6">Purple acid phosphatase</fullName>
        <ecNumber evidence="6">3.1.3.2</ecNumber>
    </recommendedName>
</protein>
<dbReference type="SUPFAM" id="SSF49363">
    <property type="entry name" value="Purple acid phosphatase, N-terminal domain"/>
    <property type="match status" value="1"/>
</dbReference>
<comment type="subunit">
    <text evidence="2">Homodimer.</text>
</comment>
<dbReference type="InterPro" id="IPR041792">
    <property type="entry name" value="MPP_PAP"/>
</dbReference>
<feature type="domain" description="Calcineurin-like phosphoesterase" evidence="7">
    <location>
        <begin position="229"/>
        <end position="433"/>
    </location>
</feature>
<feature type="signal peptide" evidence="6">
    <location>
        <begin position="1"/>
        <end position="22"/>
    </location>
</feature>
<comment type="subcellular location">
    <subcellularLocation>
        <location evidence="1">Secreted</location>
    </subcellularLocation>
</comment>
<dbReference type="GO" id="GO:0003993">
    <property type="term" value="F:acid phosphatase activity"/>
    <property type="evidence" value="ECO:0007669"/>
    <property type="project" value="UniProtKB-EC"/>
</dbReference>
<dbReference type="Pfam" id="PF14008">
    <property type="entry name" value="Metallophos_C"/>
    <property type="match status" value="1"/>
</dbReference>
<dbReference type="Gene3D" id="2.60.40.380">
    <property type="entry name" value="Purple acid phosphatase-like, N-terminal"/>
    <property type="match status" value="1"/>
</dbReference>
<dbReference type="Gene3D" id="3.60.21.10">
    <property type="match status" value="1"/>
</dbReference>
<dbReference type="InterPro" id="IPR008963">
    <property type="entry name" value="Purple_acid_Pase-like_N"/>
</dbReference>
<feature type="domain" description="Purple acid phosphatase N-terminal" evidence="9">
    <location>
        <begin position="125"/>
        <end position="218"/>
    </location>
</feature>
<dbReference type="InterPro" id="IPR015914">
    <property type="entry name" value="PAPs_N"/>
</dbReference>
<evidence type="ECO:0000259" key="9">
    <source>
        <dbReference type="Pfam" id="PF16656"/>
    </source>
</evidence>
<accession>A0A7S4GP50</accession>
<feature type="chain" id="PRO_5031609904" description="Purple acid phosphatase" evidence="6">
    <location>
        <begin position="23"/>
        <end position="587"/>
    </location>
</feature>
<name>A0A7S4GP50_9EUGL</name>
<gene>
    <name evidence="10" type="ORF">EGYM00163_LOCUS52036</name>
</gene>
<dbReference type="PANTHER" id="PTHR45778:SF7">
    <property type="entry name" value="PURPLE ACID PHOSPHATASE"/>
    <property type="match status" value="1"/>
</dbReference>
<keyword evidence="6" id="KW-0378">Hydrolase</keyword>
<evidence type="ECO:0000313" key="10">
    <source>
        <dbReference type="EMBL" id="CAE0842724.1"/>
    </source>
</evidence>
<organism evidence="10">
    <name type="scientific">Eutreptiella gymnastica</name>
    <dbReference type="NCBI Taxonomy" id="73025"/>
    <lineage>
        <taxon>Eukaryota</taxon>
        <taxon>Discoba</taxon>
        <taxon>Euglenozoa</taxon>
        <taxon>Euglenida</taxon>
        <taxon>Spirocuta</taxon>
        <taxon>Euglenophyceae</taxon>
        <taxon>Eutreptiales</taxon>
        <taxon>Eutreptiaceae</taxon>
        <taxon>Eutreptiella</taxon>
    </lineage>
</organism>
<keyword evidence="3" id="KW-0964">Secreted</keyword>
<comment type="catalytic activity">
    <reaction evidence="6">
        <text>a phosphate monoester + H2O = an alcohol + phosphate</text>
        <dbReference type="Rhea" id="RHEA:15017"/>
        <dbReference type="ChEBI" id="CHEBI:15377"/>
        <dbReference type="ChEBI" id="CHEBI:30879"/>
        <dbReference type="ChEBI" id="CHEBI:43474"/>
        <dbReference type="ChEBI" id="CHEBI:67140"/>
        <dbReference type="EC" id="3.1.3.2"/>
    </reaction>
</comment>
<sequence>MSGRISSRFLLFVGLLAGLGNAGLQVYPPVLNTTSMVATVTWTGVAHPNADDYIEATPKGHMLWSHSFHTKKVSTCTKWQTGNCSVWFVVMHVNKDYEFRYISKPHNQVLHSFILPAPDYPLFAYLAPTKRPNELQLVWTLRALTNGEARYGTDPANLKHLATAKAWQEPYRDKCKPLWGTYSVRYTAVLTDLVPGQTYYYIYGSSQTGLWSSVRSFQGPPDHNSQVNILLTADTTPDHLDSSAGRDVNSRMARHLYDQVNKRQGTLLFLNGDLSYAKQQYEWMHWWAPYEAVATRIPLITSKGNHDCASLYNLYFPMIEDEKKKEPAEDAHVTNFFSFDHGPVHFIVLNLHVGLGVCTPECIKRQKAWLAVDLAAVNRSQTPWIIVGSHLPFYTTWTPWWTKQESIKRTQELDPLLEEYHVDLTIGAHVHQYERTCRVLNETCVEDGEHYGIVHTVVGTGGRAKHEFSSSEHWIRNRYLVKGYARIKADHTTLQWEYVYTQPDNLDGSDPFPPGAVLDSFTLIKPNPNKMSHVSSSSQLMVPPKQPLKFWSGFPHMYDNPWLLWQQFSKMIGRVLHANLSLISDEV</sequence>
<dbReference type="Pfam" id="PF16656">
    <property type="entry name" value="Pur_ac_phosph_N"/>
    <property type="match status" value="1"/>
</dbReference>
<dbReference type="EC" id="3.1.3.2" evidence="6"/>
<evidence type="ECO:0000256" key="3">
    <source>
        <dbReference type="ARBA" id="ARBA00022525"/>
    </source>
</evidence>
<evidence type="ECO:0000256" key="1">
    <source>
        <dbReference type="ARBA" id="ARBA00004613"/>
    </source>
</evidence>
<dbReference type="InterPro" id="IPR004843">
    <property type="entry name" value="Calcineurin-like_PHP"/>
</dbReference>
<comment type="similarity">
    <text evidence="6">Belongs to the metallophosphoesterase superfamily. Purple acid phosphatase family.</text>
</comment>
<dbReference type="GO" id="GO:0005576">
    <property type="term" value="C:extracellular region"/>
    <property type="evidence" value="ECO:0007669"/>
    <property type="project" value="UniProtKB-SubCell"/>
</dbReference>
<dbReference type="GO" id="GO:0046872">
    <property type="term" value="F:metal ion binding"/>
    <property type="evidence" value="ECO:0007669"/>
    <property type="project" value="InterPro"/>
</dbReference>
<dbReference type="PANTHER" id="PTHR45778">
    <property type="entry name" value="PURPLE ACID PHOSPHATASE-RELATED"/>
    <property type="match status" value="1"/>
</dbReference>
<evidence type="ECO:0000259" key="8">
    <source>
        <dbReference type="Pfam" id="PF14008"/>
    </source>
</evidence>
<dbReference type="Pfam" id="PF00149">
    <property type="entry name" value="Metallophos"/>
    <property type="match status" value="1"/>
</dbReference>
<feature type="domain" description="Purple acid phosphatase C-terminal" evidence="8">
    <location>
        <begin position="452"/>
        <end position="501"/>
    </location>
</feature>
<keyword evidence="4 6" id="KW-0732">Signal</keyword>
<dbReference type="CDD" id="cd00839">
    <property type="entry name" value="MPP_PAPs"/>
    <property type="match status" value="1"/>
</dbReference>
<dbReference type="AlphaFoldDB" id="A0A7S4GP50"/>
<proteinExistence type="inferred from homology"/>